<evidence type="ECO:0000313" key="3">
    <source>
        <dbReference type="Proteomes" id="UP000007800"/>
    </source>
</evidence>
<keyword evidence="3" id="KW-1185">Reference proteome</keyword>
<dbReference type="AlphaFoldDB" id="C5LGJ1"/>
<feature type="compositionally biased region" description="Basic residues" evidence="1">
    <location>
        <begin position="139"/>
        <end position="153"/>
    </location>
</feature>
<feature type="compositionally biased region" description="Basic and acidic residues" evidence="1">
    <location>
        <begin position="154"/>
        <end position="169"/>
    </location>
</feature>
<protein>
    <submittedName>
        <fullName evidence="2">Uncharacterized protein</fullName>
    </submittedName>
</protein>
<proteinExistence type="predicted"/>
<accession>C5LGJ1</accession>
<sequence length="194" mass="21588">MYTMGYGAGVLIHAEKGGLLVSVEGLDKDVADWTVVGIPLDSLVTVSLDEDNSECHVHIKQEALHVFADVRTNHIPRVLCDLPEPSKRRFVNIGPLQYNIPEVSRQCVRSLKLRNLGGPPSSISHERKGSSGSSEAIKAVRKSAHRSHSRRKHIDTASEPRREESRSEIYRPPGAHYRVVKVDIREVTEAVKSE</sequence>
<dbReference type="EMBL" id="GG681830">
    <property type="protein sequence ID" value="EER04177.1"/>
    <property type="molecule type" value="Genomic_DNA"/>
</dbReference>
<dbReference type="RefSeq" id="XP_002772361.1">
    <property type="nucleotide sequence ID" value="XM_002772315.1"/>
</dbReference>
<evidence type="ECO:0000256" key="1">
    <source>
        <dbReference type="SAM" id="MobiDB-lite"/>
    </source>
</evidence>
<dbReference type="InParanoid" id="C5LGJ1"/>
<dbReference type="OrthoDB" id="537915at2759"/>
<dbReference type="Gene3D" id="3.40.50.450">
    <property type="match status" value="1"/>
</dbReference>
<organism evidence="3">
    <name type="scientific">Perkinsus marinus (strain ATCC 50983 / TXsc)</name>
    <dbReference type="NCBI Taxonomy" id="423536"/>
    <lineage>
        <taxon>Eukaryota</taxon>
        <taxon>Sar</taxon>
        <taxon>Alveolata</taxon>
        <taxon>Perkinsozoa</taxon>
        <taxon>Perkinsea</taxon>
        <taxon>Perkinsida</taxon>
        <taxon>Perkinsidae</taxon>
        <taxon>Perkinsus</taxon>
    </lineage>
</organism>
<name>C5LGJ1_PERM5</name>
<feature type="region of interest" description="Disordered" evidence="1">
    <location>
        <begin position="118"/>
        <end position="174"/>
    </location>
</feature>
<dbReference type="Proteomes" id="UP000007800">
    <property type="component" value="Unassembled WGS sequence"/>
</dbReference>
<dbReference type="GeneID" id="9045592"/>
<reference evidence="2 3" key="1">
    <citation type="submission" date="2008-07" db="EMBL/GenBank/DDBJ databases">
        <authorList>
            <person name="El-Sayed N."/>
            <person name="Caler E."/>
            <person name="Inman J."/>
            <person name="Amedeo P."/>
            <person name="Hass B."/>
            <person name="Wortman J."/>
        </authorList>
    </citation>
    <scope>NUCLEOTIDE SEQUENCE [LARGE SCALE GENOMIC DNA]</scope>
    <source>
        <strain evidence="3">ATCC 50983 / TXsc</strain>
    </source>
</reference>
<evidence type="ECO:0000313" key="2">
    <source>
        <dbReference type="EMBL" id="EER04177.1"/>
    </source>
</evidence>
<gene>
    <name evidence="2" type="ORF">Pmar_PMAR019595</name>
</gene>